<dbReference type="SUPFAM" id="SSF57863">
    <property type="entry name" value="ArfGap/RecO-like zinc finger"/>
    <property type="match status" value="1"/>
</dbReference>
<name>A0A8K0N6K9_COCNU</name>
<comment type="caution">
    <text evidence="4">The sequence shown here is derived from an EMBL/GenBank/DDBJ whole genome shotgun (WGS) entry which is preliminary data.</text>
</comment>
<keyword evidence="1" id="KW-0862">Zinc</keyword>
<accession>A0A8K0N6K9</accession>
<keyword evidence="1" id="KW-0863">Zinc-finger</keyword>
<evidence type="ECO:0000256" key="2">
    <source>
        <dbReference type="SAM" id="MobiDB-lite"/>
    </source>
</evidence>
<dbReference type="InterPro" id="IPR038508">
    <property type="entry name" value="ArfGAP_dom_sf"/>
</dbReference>
<keyword evidence="1" id="KW-0479">Metal-binding</keyword>
<evidence type="ECO:0000256" key="1">
    <source>
        <dbReference type="PROSITE-ProRule" id="PRU00288"/>
    </source>
</evidence>
<evidence type="ECO:0000313" key="5">
    <source>
        <dbReference type="Proteomes" id="UP000797356"/>
    </source>
</evidence>
<dbReference type="GO" id="GO:0008270">
    <property type="term" value="F:zinc ion binding"/>
    <property type="evidence" value="ECO:0007669"/>
    <property type="project" value="UniProtKB-KW"/>
</dbReference>
<proteinExistence type="predicted"/>
<evidence type="ECO:0000313" key="4">
    <source>
        <dbReference type="EMBL" id="KAG1359606.1"/>
    </source>
</evidence>
<dbReference type="PROSITE" id="PS50115">
    <property type="entry name" value="ARFGAP"/>
    <property type="match status" value="1"/>
</dbReference>
<sequence>MPSSPPSPGLRRVRELQSRPGNGRCVDCGRLNDPLEWASVTYGVFMCDGCSSSHRGLGVRLSFVRSVAADASWPGPHLRLMASNPGGNRALNAFLAARGVPPRAAISLKYSSPAAALFRSRLHALAHRRPFRGPSAVAPQPPRPLPSDDWDDDDDGIHYFQDSLSSRSKSTAGARGGVIRRNLSVGEDLEAELGIGGGGRPCRSWSSGSISAVTGNGIGIGGEMFSERNGRRPDGFGSTGGGSLITDAAMAMSESFIRLTMVASSAVQSAANAVQTGTKELTSKVAQGGYDDKVNETVNVIAQKTSELGQRTWGIMKGIMKVASHKVGEYAGDGAGWKIEGLQPQREIDSDGGAGTPRHNYINSNSFYFNELDDWDTDSPVSPSGKQKDGGNPNKVHKDIEWDD</sequence>
<dbReference type="InterPro" id="IPR037278">
    <property type="entry name" value="ARFGAP/RecO"/>
</dbReference>
<protein>
    <submittedName>
        <fullName evidence="4">Putative ADP-ribosylation factor GTPase-activating protein AGD7</fullName>
    </submittedName>
</protein>
<feature type="domain" description="Arf-GAP" evidence="3">
    <location>
        <begin position="10"/>
        <end position="98"/>
    </location>
</feature>
<dbReference type="Pfam" id="PF01412">
    <property type="entry name" value="ArfGap"/>
    <property type="match status" value="1"/>
</dbReference>
<dbReference type="PANTHER" id="PTHR47021:SF7">
    <property type="entry name" value="ADP-RIBOSYLATION FACTOR GTPASE-ACTIVATING PROTEIN AGD6-RELATED"/>
    <property type="match status" value="1"/>
</dbReference>
<dbReference type="OrthoDB" id="73919at2759"/>
<feature type="region of interest" description="Disordered" evidence="2">
    <location>
        <begin position="130"/>
        <end position="151"/>
    </location>
</feature>
<evidence type="ECO:0000259" key="3">
    <source>
        <dbReference type="PROSITE" id="PS50115"/>
    </source>
</evidence>
<dbReference type="InterPro" id="IPR044519">
    <property type="entry name" value="ARF_GAP_AGD6/7"/>
</dbReference>
<feature type="region of interest" description="Disordered" evidence="2">
    <location>
        <begin position="372"/>
        <end position="404"/>
    </location>
</feature>
<dbReference type="Gene3D" id="1.10.220.150">
    <property type="entry name" value="Arf GTPase activating protein"/>
    <property type="match status" value="1"/>
</dbReference>
<dbReference type="Proteomes" id="UP000797356">
    <property type="component" value="Chromosome 8"/>
</dbReference>
<dbReference type="EMBL" id="CM017879">
    <property type="protein sequence ID" value="KAG1359606.1"/>
    <property type="molecule type" value="Genomic_DNA"/>
</dbReference>
<dbReference type="AlphaFoldDB" id="A0A8K0N6K9"/>
<dbReference type="SMART" id="SM00105">
    <property type="entry name" value="ArfGap"/>
    <property type="match status" value="1"/>
</dbReference>
<dbReference type="PANTHER" id="PTHR47021">
    <property type="entry name" value="ADP-RIBOSYLATION FACTOR GTPASE-ACTIVATING PROTEIN AGD6-RELATED"/>
    <property type="match status" value="1"/>
</dbReference>
<dbReference type="GO" id="GO:0005096">
    <property type="term" value="F:GTPase activator activity"/>
    <property type="evidence" value="ECO:0007669"/>
    <property type="project" value="InterPro"/>
</dbReference>
<keyword evidence="5" id="KW-1185">Reference proteome</keyword>
<dbReference type="InterPro" id="IPR001164">
    <property type="entry name" value="ArfGAP_dom"/>
</dbReference>
<organism evidence="4 5">
    <name type="scientific">Cocos nucifera</name>
    <name type="common">Coconut palm</name>
    <dbReference type="NCBI Taxonomy" id="13894"/>
    <lineage>
        <taxon>Eukaryota</taxon>
        <taxon>Viridiplantae</taxon>
        <taxon>Streptophyta</taxon>
        <taxon>Embryophyta</taxon>
        <taxon>Tracheophyta</taxon>
        <taxon>Spermatophyta</taxon>
        <taxon>Magnoliopsida</taxon>
        <taxon>Liliopsida</taxon>
        <taxon>Arecaceae</taxon>
        <taxon>Arecoideae</taxon>
        <taxon>Cocoseae</taxon>
        <taxon>Attaleinae</taxon>
        <taxon>Cocos</taxon>
    </lineage>
</organism>
<reference evidence="4" key="2">
    <citation type="submission" date="2019-07" db="EMBL/GenBank/DDBJ databases">
        <authorList>
            <person name="Yang Y."/>
            <person name="Bocs S."/>
            <person name="Baudouin L."/>
        </authorList>
    </citation>
    <scope>NUCLEOTIDE SEQUENCE</scope>
    <source>
        <tissue evidence="4">Spear leaf of Hainan Tall coconut</tissue>
    </source>
</reference>
<dbReference type="GO" id="GO:0016192">
    <property type="term" value="P:vesicle-mediated transport"/>
    <property type="evidence" value="ECO:0007669"/>
    <property type="project" value="InterPro"/>
</dbReference>
<gene>
    <name evidence="4" type="ORF">COCNU_08G010520</name>
</gene>
<reference evidence="4" key="1">
    <citation type="journal article" date="2017" name="Gigascience">
        <title>The genome draft of coconut (Cocos nucifera).</title>
        <authorList>
            <person name="Xiao Y."/>
            <person name="Xu P."/>
            <person name="Fan H."/>
            <person name="Baudouin L."/>
            <person name="Xia W."/>
            <person name="Bocs S."/>
            <person name="Xu J."/>
            <person name="Li Q."/>
            <person name="Guo A."/>
            <person name="Zhou L."/>
            <person name="Li J."/>
            <person name="Wu Y."/>
            <person name="Ma Z."/>
            <person name="Armero A."/>
            <person name="Issali A.E."/>
            <person name="Liu N."/>
            <person name="Peng M."/>
            <person name="Yang Y."/>
        </authorList>
    </citation>
    <scope>NUCLEOTIDE SEQUENCE</scope>
    <source>
        <tissue evidence="4">Spear leaf of Hainan Tall coconut</tissue>
    </source>
</reference>